<keyword evidence="2" id="KW-1185">Reference proteome</keyword>
<evidence type="ECO:0000313" key="1">
    <source>
        <dbReference type="EMBL" id="CAI9540419.1"/>
    </source>
</evidence>
<comment type="caution">
    <text evidence="1">The sequence shown here is derived from an EMBL/GenBank/DDBJ whole genome shotgun (WGS) entry which is preliminary data.</text>
</comment>
<gene>
    <name evidence="1" type="ORF">SPARVUS_LOCUS1739292</name>
</gene>
<name>A0ABN9AY60_9NEOB</name>
<protein>
    <submittedName>
        <fullName evidence="1">Uncharacterized protein</fullName>
    </submittedName>
</protein>
<proteinExistence type="predicted"/>
<evidence type="ECO:0000313" key="2">
    <source>
        <dbReference type="Proteomes" id="UP001162483"/>
    </source>
</evidence>
<dbReference type="EMBL" id="CATNWA010001496">
    <property type="protein sequence ID" value="CAI9540419.1"/>
    <property type="molecule type" value="Genomic_DNA"/>
</dbReference>
<sequence>TLAFFFFLSSKNTRNNVLYQQHIKLNNSNGLCLYNYFFVYWAFVVDMFTIRGRGGLTIWKLGHCPRARGQ</sequence>
<dbReference type="Proteomes" id="UP001162483">
    <property type="component" value="Unassembled WGS sequence"/>
</dbReference>
<feature type="non-terminal residue" evidence="1">
    <location>
        <position position="1"/>
    </location>
</feature>
<reference evidence="1" key="1">
    <citation type="submission" date="2023-05" db="EMBL/GenBank/DDBJ databases">
        <authorList>
            <person name="Stuckert A."/>
        </authorList>
    </citation>
    <scope>NUCLEOTIDE SEQUENCE</scope>
</reference>
<organism evidence="1 2">
    <name type="scientific">Staurois parvus</name>
    <dbReference type="NCBI Taxonomy" id="386267"/>
    <lineage>
        <taxon>Eukaryota</taxon>
        <taxon>Metazoa</taxon>
        <taxon>Chordata</taxon>
        <taxon>Craniata</taxon>
        <taxon>Vertebrata</taxon>
        <taxon>Euteleostomi</taxon>
        <taxon>Amphibia</taxon>
        <taxon>Batrachia</taxon>
        <taxon>Anura</taxon>
        <taxon>Neobatrachia</taxon>
        <taxon>Ranoidea</taxon>
        <taxon>Ranidae</taxon>
        <taxon>Staurois</taxon>
    </lineage>
</organism>
<accession>A0ABN9AY60</accession>